<accession>A0A1H3HGE0</accession>
<dbReference type="SUPFAM" id="SSF47384">
    <property type="entry name" value="Homodimeric domain of signal transducing histidine kinase"/>
    <property type="match status" value="1"/>
</dbReference>
<dbReference type="InterPro" id="IPR000700">
    <property type="entry name" value="PAS-assoc_C"/>
</dbReference>
<dbReference type="Gene3D" id="1.10.287.130">
    <property type="match status" value="1"/>
</dbReference>
<dbReference type="SUPFAM" id="SSF55874">
    <property type="entry name" value="ATPase domain of HSP90 chaperone/DNA topoisomerase II/histidine kinase"/>
    <property type="match status" value="1"/>
</dbReference>
<keyword evidence="3" id="KW-0597">Phosphoprotein</keyword>
<evidence type="ECO:0000313" key="11">
    <source>
        <dbReference type="Proteomes" id="UP000199170"/>
    </source>
</evidence>
<dbReference type="EC" id="2.7.13.3" evidence="2"/>
<dbReference type="InterPro" id="IPR050736">
    <property type="entry name" value="Sensor_HK_Regulatory"/>
</dbReference>
<evidence type="ECO:0000259" key="8">
    <source>
        <dbReference type="PROSITE" id="PS50112"/>
    </source>
</evidence>
<dbReference type="AlphaFoldDB" id="A0A1H3HGE0"/>
<dbReference type="PROSITE" id="PS50109">
    <property type="entry name" value="HIS_KIN"/>
    <property type="match status" value="1"/>
</dbReference>
<feature type="domain" description="PAC" evidence="9">
    <location>
        <begin position="79"/>
        <end position="129"/>
    </location>
</feature>
<protein>
    <recommendedName>
        <fullName evidence="2">histidine kinase</fullName>
        <ecNumber evidence="2">2.7.13.3</ecNumber>
    </recommendedName>
</protein>
<dbReference type="CDD" id="cd00075">
    <property type="entry name" value="HATPase"/>
    <property type="match status" value="1"/>
</dbReference>
<evidence type="ECO:0000259" key="9">
    <source>
        <dbReference type="PROSITE" id="PS50113"/>
    </source>
</evidence>
<dbReference type="GO" id="GO:0000155">
    <property type="term" value="F:phosphorelay sensor kinase activity"/>
    <property type="evidence" value="ECO:0007669"/>
    <property type="project" value="InterPro"/>
</dbReference>
<feature type="domain" description="Histidine kinase" evidence="7">
    <location>
        <begin position="140"/>
        <end position="332"/>
    </location>
</feature>
<dbReference type="InterPro" id="IPR035965">
    <property type="entry name" value="PAS-like_dom_sf"/>
</dbReference>
<organism evidence="10 11">
    <name type="scientific">Halobellus clavatus</name>
    <dbReference type="NCBI Taxonomy" id="660517"/>
    <lineage>
        <taxon>Archaea</taxon>
        <taxon>Methanobacteriati</taxon>
        <taxon>Methanobacteriota</taxon>
        <taxon>Stenosarchaea group</taxon>
        <taxon>Halobacteria</taxon>
        <taxon>Halobacteriales</taxon>
        <taxon>Haloferacaceae</taxon>
        <taxon>Halobellus</taxon>
    </lineage>
</organism>
<name>A0A1H3HGE0_9EURY</name>
<dbReference type="Pfam" id="PF00512">
    <property type="entry name" value="HisKA"/>
    <property type="match status" value="1"/>
</dbReference>
<dbReference type="Pfam" id="PF13426">
    <property type="entry name" value="PAS_9"/>
    <property type="match status" value="1"/>
</dbReference>
<dbReference type="Pfam" id="PF02518">
    <property type="entry name" value="HATPase_c"/>
    <property type="match status" value="1"/>
</dbReference>
<evidence type="ECO:0000313" key="10">
    <source>
        <dbReference type="EMBL" id="SDY13854.1"/>
    </source>
</evidence>
<evidence type="ECO:0000256" key="1">
    <source>
        <dbReference type="ARBA" id="ARBA00000085"/>
    </source>
</evidence>
<dbReference type="SMART" id="SM00388">
    <property type="entry name" value="HisKA"/>
    <property type="match status" value="1"/>
</dbReference>
<dbReference type="STRING" id="660517.SAMN04487946_10727"/>
<dbReference type="RefSeq" id="WP_089767353.1">
    <property type="nucleotide sequence ID" value="NZ_FNPB01000007.1"/>
</dbReference>
<dbReference type="InterPro" id="IPR005467">
    <property type="entry name" value="His_kinase_dom"/>
</dbReference>
<dbReference type="InterPro" id="IPR036890">
    <property type="entry name" value="HATPase_C_sf"/>
</dbReference>
<evidence type="ECO:0000259" key="7">
    <source>
        <dbReference type="PROSITE" id="PS50109"/>
    </source>
</evidence>
<keyword evidence="6" id="KW-0902">Two-component regulatory system</keyword>
<dbReference type="Gene3D" id="3.30.565.10">
    <property type="entry name" value="Histidine kinase-like ATPase, C-terminal domain"/>
    <property type="match status" value="1"/>
</dbReference>
<dbReference type="SMART" id="SM00091">
    <property type="entry name" value="PAS"/>
    <property type="match status" value="1"/>
</dbReference>
<dbReference type="PROSITE" id="PS50112">
    <property type="entry name" value="PAS"/>
    <property type="match status" value="1"/>
</dbReference>
<dbReference type="InterPro" id="IPR000014">
    <property type="entry name" value="PAS"/>
</dbReference>
<dbReference type="OrthoDB" id="8127at2157"/>
<sequence length="332" mass="37539">MTPSSSREAQLEALFEKSPDLIAIHDSDGVIRDVNERMCDELGYTESELIGKRVWELDPTVEPSEAKSFWTDLSTETPRRFEGKLKRKDGSIFPIEIHLIRLDLDGDDRFVAMDRDITDQQEREERLRQQNERLDRFTSVVSHDLRNPLQVAEGRLELLKEDCDSEHIEDIERALNRMDALIEDLLTLAQDGDAAMEREAVELETLVETCWETVVTQNASLKIETDRTVHGDRDQLQQLFENLMRNAVEHGGSDVTITVGDLDYGFYIADDGEGIPEDDMMAIFDAGYSTATDGTGFGLSIVEQIVETHGWEITVKESQAGGPRFEISGVTQ</sequence>
<dbReference type="EMBL" id="FNPB01000007">
    <property type="protein sequence ID" value="SDY13854.1"/>
    <property type="molecule type" value="Genomic_DNA"/>
</dbReference>
<dbReference type="CDD" id="cd00082">
    <property type="entry name" value="HisKA"/>
    <property type="match status" value="1"/>
</dbReference>
<evidence type="ECO:0000256" key="6">
    <source>
        <dbReference type="ARBA" id="ARBA00023012"/>
    </source>
</evidence>
<gene>
    <name evidence="10" type="ORF">SAMN04487946_10727</name>
</gene>
<dbReference type="InterPro" id="IPR036097">
    <property type="entry name" value="HisK_dim/P_sf"/>
</dbReference>
<evidence type="ECO:0000256" key="5">
    <source>
        <dbReference type="ARBA" id="ARBA00022777"/>
    </source>
</evidence>
<feature type="domain" description="PAS" evidence="8">
    <location>
        <begin position="7"/>
        <end position="65"/>
    </location>
</feature>
<dbReference type="PRINTS" id="PR00344">
    <property type="entry name" value="BCTRLSENSOR"/>
</dbReference>
<dbReference type="NCBIfam" id="TIGR00229">
    <property type="entry name" value="sensory_box"/>
    <property type="match status" value="1"/>
</dbReference>
<reference evidence="11" key="1">
    <citation type="submission" date="2016-10" db="EMBL/GenBank/DDBJ databases">
        <authorList>
            <person name="Varghese N."/>
            <person name="Submissions S."/>
        </authorList>
    </citation>
    <scope>NUCLEOTIDE SEQUENCE [LARGE SCALE GENOMIC DNA]</scope>
    <source>
        <strain evidence="11">CGMCC 1.10118</strain>
    </source>
</reference>
<dbReference type="PANTHER" id="PTHR43711:SF1">
    <property type="entry name" value="HISTIDINE KINASE 1"/>
    <property type="match status" value="1"/>
</dbReference>
<evidence type="ECO:0000256" key="2">
    <source>
        <dbReference type="ARBA" id="ARBA00012438"/>
    </source>
</evidence>
<dbReference type="Proteomes" id="UP000199170">
    <property type="component" value="Unassembled WGS sequence"/>
</dbReference>
<dbReference type="PROSITE" id="PS50113">
    <property type="entry name" value="PAC"/>
    <property type="match status" value="1"/>
</dbReference>
<dbReference type="CDD" id="cd00130">
    <property type="entry name" value="PAS"/>
    <property type="match status" value="1"/>
</dbReference>
<dbReference type="InterPro" id="IPR003661">
    <property type="entry name" value="HisK_dim/P_dom"/>
</dbReference>
<dbReference type="SMART" id="SM00387">
    <property type="entry name" value="HATPase_c"/>
    <property type="match status" value="1"/>
</dbReference>
<dbReference type="InterPro" id="IPR003594">
    <property type="entry name" value="HATPase_dom"/>
</dbReference>
<keyword evidence="5" id="KW-0418">Kinase</keyword>
<keyword evidence="4" id="KW-0808">Transferase</keyword>
<evidence type="ECO:0000256" key="4">
    <source>
        <dbReference type="ARBA" id="ARBA00022679"/>
    </source>
</evidence>
<dbReference type="PANTHER" id="PTHR43711">
    <property type="entry name" value="TWO-COMPONENT HISTIDINE KINASE"/>
    <property type="match status" value="1"/>
</dbReference>
<evidence type="ECO:0000256" key="3">
    <source>
        <dbReference type="ARBA" id="ARBA00022553"/>
    </source>
</evidence>
<proteinExistence type="predicted"/>
<dbReference type="SUPFAM" id="SSF55785">
    <property type="entry name" value="PYP-like sensor domain (PAS domain)"/>
    <property type="match status" value="1"/>
</dbReference>
<dbReference type="Gene3D" id="3.30.450.20">
    <property type="entry name" value="PAS domain"/>
    <property type="match status" value="1"/>
</dbReference>
<comment type="catalytic activity">
    <reaction evidence="1">
        <text>ATP + protein L-histidine = ADP + protein N-phospho-L-histidine.</text>
        <dbReference type="EC" id="2.7.13.3"/>
    </reaction>
</comment>
<keyword evidence="11" id="KW-1185">Reference proteome</keyword>
<dbReference type="InterPro" id="IPR004358">
    <property type="entry name" value="Sig_transdc_His_kin-like_C"/>
</dbReference>